<comment type="caution">
    <text evidence="1">The sequence shown here is derived from an EMBL/GenBank/DDBJ whole genome shotgun (WGS) entry which is preliminary data.</text>
</comment>
<gene>
    <name evidence="1" type="ORF">GCM10017559_49390</name>
</gene>
<dbReference type="Proteomes" id="UP001499930">
    <property type="component" value="Unassembled WGS sequence"/>
</dbReference>
<evidence type="ECO:0000313" key="1">
    <source>
        <dbReference type="EMBL" id="GAA3019330.1"/>
    </source>
</evidence>
<keyword evidence="2" id="KW-1185">Reference proteome</keyword>
<evidence type="ECO:0000313" key="2">
    <source>
        <dbReference type="Proteomes" id="UP001499930"/>
    </source>
</evidence>
<sequence>MLPRMPVLDRLHLRLRRMKIRLHLRRAKLADAAIEELLREIERDPARVMEALRKRFPPADEI</sequence>
<accession>A0ABP6KNU1</accession>
<dbReference type="EMBL" id="BAAAWD010000014">
    <property type="protein sequence ID" value="GAA3019330.1"/>
    <property type="molecule type" value="Genomic_DNA"/>
</dbReference>
<protein>
    <submittedName>
        <fullName evidence="1">Uncharacterized protein</fullName>
    </submittedName>
</protein>
<reference evidence="2" key="1">
    <citation type="journal article" date="2019" name="Int. J. Syst. Evol. Microbiol.">
        <title>The Global Catalogue of Microorganisms (GCM) 10K type strain sequencing project: providing services to taxonomists for standard genome sequencing and annotation.</title>
        <authorList>
            <consortium name="The Broad Institute Genomics Platform"/>
            <consortium name="The Broad Institute Genome Sequencing Center for Infectious Disease"/>
            <person name="Wu L."/>
            <person name="Ma J."/>
        </authorList>
    </citation>
    <scope>NUCLEOTIDE SEQUENCE [LARGE SCALE GENOMIC DNA]</scope>
    <source>
        <strain evidence="2">JCM 3106</strain>
    </source>
</reference>
<proteinExistence type="predicted"/>
<name>A0ABP6KNU1_9ACTN</name>
<organism evidence="1 2">
    <name type="scientific">Streptosporangium longisporum</name>
    <dbReference type="NCBI Taxonomy" id="46187"/>
    <lineage>
        <taxon>Bacteria</taxon>
        <taxon>Bacillati</taxon>
        <taxon>Actinomycetota</taxon>
        <taxon>Actinomycetes</taxon>
        <taxon>Streptosporangiales</taxon>
        <taxon>Streptosporangiaceae</taxon>
        <taxon>Streptosporangium</taxon>
    </lineage>
</organism>